<feature type="region of interest" description="Disordered" evidence="5">
    <location>
        <begin position="213"/>
        <end position="233"/>
    </location>
</feature>
<dbReference type="SUPFAM" id="SSF47473">
    <property type="entry name" value="EF-hand"/>
    <property type="match status" value="2"/>
</dbReference>
<name>A0A5C6D6V0_9BACT</name>
<evidence type="ECO:0000313" key="8">
    <source>
        <dbReference type="EMBL" id="TWU31554.1"/>
    </source>
</evidence>
<dbReference type="PROSITE" id="PS50222">
    <property type="entry name" value="EF_HAND_2"/>
    <property type="match status" value="2"/>
</dbReference>
<keyword evidence="4" id="KW-0378">Hydrolase</keyword>
<evidence type="ECO:0000259" key="7">
    <source>
        <dbReference type="PROSITE" id="PS51829"/>
    </source>
</evidence>
<dbReference type="SUPFAM" id="SSF49785">
    <property type="entry name" value="Galactose-binding domain-like"/>
    <property type="match status" value="1"/>
</dbReference>
<feature type="compositionally biased region" description="Basic and acidic residues" evidence="5">
    <location>
        <begin position="223"/>
        <end position="233"/>
    </location>
</feature>
<feature type="domain" description="P/Homo B" evidence="7">
    <location>
        <begin position="350"/>
        <end position="510"/>
    </location>
</feature>
<feature type="region of interest" description="Disordered" evidence="5">
    <location>
        <begin position="505"/>
        <end position="535"/>
    </location>
</feature>
<keyword evidence="1" id="KW-0645">Protease</keyword>
<dbReference type="AlphaFoldDB" id="A0A5C6D6V0"/>
<dbReference type="GO" id="GO:0005509">
    <property type="term" value="F:calcium ion binding"/>
    <property type="evidence" value="ECO:0007669"/>
    <property type="project" value="InterPro"/>
</dbReference>
<keyword evidence="3" id="KW-0677">Repeat</keyword>
<dbReference type="Pfam" id="PF01483">
    <property type="entry name" value="P_proprotein"/>
    <property type="match status" value="1"/>
</dbReference>
<evidence type="ECO:0000256" key="2">
    <source>
        <dbReference type="ARBA" id="ARBA00022723"/>
    </source>
</evidence>
<dbReference type="Gene3D" id="1.10.238.10">
    <property type="entry name" value="EF-hand"/>
    <property type="match status" value="2"/>
</dbReference>
<dbReference type="Proteomes" id="UP000319143">
    <property type="component" value="Unassembled WGS sequence"/>
</dbReference>
<sequence length="535" mass="60183">MGPRDINEMGVPFKFAVLPLLLLGVSGWCSNCFGQSGLRDSLERLDRNGNGEIDPAEITPLARPYLERIAKSRRLSLDRPNGIDKWQEAARIYHAFQNGVVGKKIVPEDNRSVMPFGPDPDQPLVPEFGLPEVKYPYIQDDLDEADQTIRRHDRNRDGYIDRSEARRATWTHRDPFDEDIDQDDRLSRLELAQRYARRRLLSGDSDELIQKARRTGNGIEPSKPAERQGRDDSQWWRGGSRYYLTATILGRFDSNKNGRLDANEAARIGIPMGRMDVDRDGELSRDELTTFLLEMQDEAGETAEGLPAWFYERDANRDEQVAMAEFTDEWTADQVEEFASLDTNRDGLLTVSEVIQSKAMVGGSYVNNNAEVLPPKKAVLSEIVVDEDYLIGDLNITLSISHTSTGQLDAFLTGPDGQRIELFTEVGGHDDHFDQTVFDDQGRYPITKARPPFKGTFLPEGLLKRQPSLGHFNGQSIKGVWQLTISATRSDRFGMLHNWGLIVKPQEQMPGDSTSADSTSAAENANRGTPAIRER</sequence>
<proteinExistence type="predicted"/>
<protein>
    <submittedName>
        <fullName evidence="8">EF hand</fullName>
    </submittedName>
</protein>
<feature type="domain" description="EF-hand" evidence="6">
    <location>
        <begin position="33"/>
        <end position="68"/>
    </location>
</feature>
<dbReference type="InterPro" id="IPR002048">
    <property type="entry name" value="EF_hand_dom"/>
</dbReference>
<dbReference type="InterPro" id="IPR011992">
    <property type="entry name" value="EF-hand-dom_pair"/>
</dbReference>
<evidence type="ECO:0000313" key="9">
    <source>
        <dbReference type="Proteomes" id="UP000319143"/>
    </source>
</evidence>
<comment type="caution">
    <text evidence="8">The sequence shown here is derived from an EMBL/GenBank/DDBJ whole genome shotgun (WGS) entry which is preliminary data.</text>
</comment>
<dbReference type="Gene3D" id="2.60.120.260">
    <property type="entry name" value="Galactose-binding domain-like"/>
    <property type="match status" value="1"/>
</dbReference>
<evidence type="ECO:0000256" key="3">
    <source>
        <dbReference type="ARBA" id="ARBA00022737"/>
    </source>
</evidence>
<feature type="domain" description="EF-hand" evidence="6">
    <location>
        <begin position="275"/>
        <end position="298"/>
    </location>
</feature>
<feature type="compositionally biased region" description="Low complexity" evidence="5">
    <location>
        <begin position="512"/>
        <end position="522"/>
    </location>
</feature>
<dbReference type="InterPro" id="IPR002884">
    <property type="entry name" value="P_dom"/>
</dbReference>
<evidence type="ECO:0000256" key="1">
    <source>
        <dbReference type="ARBA" id="ARBA00022670"/>
    </source>
</evidence>
<dbReference type="PANTHER" id="PTHR10827:SF98">
    <property type="entry name" value="45 KDA CALCIUM-BINDING PROTEIN"/>
    <property type="match status" value="1"/>
</dbReference>
<dbReference type="GO" id="GO:0006508">
    <property type="term" value="P:proteolysis"/>
    <property type="evidence" value="ECO:0007669"/>
    <property type="project" value="UniProtKB-KW"/>
</dbReference>
<dbReference type="InterPro" id="IPR018247">
    <property type="entry name" value="EF_Hand_1_Ca_BS"/>
</dbReference>
<evidence type="ECO:0000256" key="5">
    <source>
        <dbReference type="SAM" id="MobiDB-lite"/>
    </source>
</evidence>
<dbReference type="PANTHER" id="PTHR10827">
    <property type="entry name" value="RETICULOCALBIN"/>
    <property type="match status" value="1"/>
</dbReference>
<reference evidence="8 9" key="1">
    <citation type="submission" date="2019-02" db="EMBL/GenBank/DDBJ databases">
        <title>Deep-cultivation of Planctomycetes and their phenomic and genomic characterization uncovers novel biology.</title>
        <authorList>
            <person name="Wiegand S."/>
            <person name="Jogler M."/>
            <person name="Boedeker C."/>
            <person name="Pinto D."/>
            <person name="Vollmers J."/>
            <person name="Rivas-Marin E."/>
            <person name="Kohn T."/>
            <person name="Peeters S.H."/>
            <person name="Heuer A."/>
            <person name="Rast P."/>
            <person name="Oberbeckmann S."/>
            <person name="Bunk B."/>
            <person name="Jeske O."/>
            <person name="Meyerdierks A."/>
            <person name="Storesund J.E."/>
            <person name="Kallscheuer N."/>
            <person name="Luecker S."/>
            <person name="Lage O.M."/>
            <person name="Pohl T."/>
            <person name="Merkel B.J."/>
            <person name="Hornburger P."/>
            <person name="Mueller R.-W."/>
            <person name="Bruemmer F."/>
            <person name="Labrenz M."/>
            <person name="Spormann A.M."/>
            <person name="Op Den Camp H."/>
            <person name="Overmann J."/>
            <person name="Amann R."/>
            <person name="Jetten M.S.M."/>
            <person name="Mascher T."/>
            <person name="Medema M.H."/>
            <person name="Devos D.P."/>
            <person name="Kaster A.-K."/>
            <person name="Ovreas L."/>
            <person name="Rohde M."/>
            <person name="Galperin M.Y."/>
            <person name="Jogler C."/>
        </authorList>
    </citation>
    <scope>NUCLEOTIDE SEQUENCE [LARGE SCALE GENOMIC DNA]</scope>
    <source>
        <strain evidence="8 9">Poly41</strain>
    </source>
</reference>
<organism evidence="8 9">
    <name type="scientific">Novipirellula artificiosorum</name>
    <dbReference type="NCBI Taxonomy" id="2528016"/>
    <lineage>
        <taxon>Bacteria</taxon>
        <taxon>Pseudomonadati</taxon>
        <taxon>Planctomycetota</taxon>
        <taxon>Planctomycetia</taxon>
        <taxon>Pirellulales</taxon>
        <taxon>Pirellulaceae</taxon>
        <taxon>Novipirellula</taxon>
    </lineage>
</organism>
<dbReference type="PROSITE" id="PS00018">
    <property type="entry name" value="EF_HAND_1"/>
    <property type="match status" value="3"/>
</dbReference>
<gene>
    <name evidence="8" type="ORF">Poly41_61100</name>
</gene>
<keyword evidence="2" id="KW-0479">Metal-binding</keyword>
<accession>A0A5C6D6V0</accession>
<dbReference type="PROSITE" id="PS51829">
    <property type="entry name" value="P_HOMO_B"/>
    <property type="match status" value="1"/>
</dbReference>
<dbReference type="Pfam" id="PF13202">
    <property type="entry name" value="EF-hand_5"/>
    <property type="match status" value="3"/>
</dbReference>
<dbReference type="InterPro" id="IPR008979">
    <property type="entry name" value="Galactose-bd-like_sf"/>
</dbReference>
<keyword evidence="9" id="KW-1185">Reference proteome</keyword>
<evidence type="ECO:0000259" key="6">
    <source>
        <dbReference type="PROSITE" id="PS50222"/>
    </source>
</evidence>
<evidence type="ECO:0000256" key="4">
    <source>
        <dbReference type="ARBA" id="ARBA00022801"/>
    </source>
</evidence>
<dbReference type="EMBL" id="SJPV01000016">
    <property type="protein sequence ID" value="TWU31554.1"/>
    <property type="molecule type" value="Genomic_DNA"/>
</dbReference>
<dbReference type="GO" id="GO:0004252">
    <property type="term" value="F:serine-type endopeptidase activity"/>
    <property type="evidence" value="ECO:0007669"/>
    <property type="project" value="InterPro"/>
</dbReference>